<dbReference type="EMBL" id="AXCV01000119">
    <property type="protein sequence ID" value="KGO32032.1"/>
    <property type="molecule type" value="Genomic_DNA"/>
</dbReference>
<dbReference type="InterPro" id="IPR036736">
    <property type="entry name" value="ACP-like_sf"/>
</dbReference>
<dbReference type="Gene3D" id="1.10.1200.10">
    <property type="entry name" value="ACP-like"/>
    <property type="match status" value="1"/>
</dbReference>
<evidence type="ECO:0000313" key="2">
    <source>
        <dbReference type="Proteomes" id="UP000030023"/>
    </source>
</evidence>
<gene>
    <name evidence="1" type="ORF">Q757_03475</name>
</gene>
<name>A0ABR4XRD6_9LACO</name>
<keyword evidence="2" id="KW-1185">Reference proteome</keyword>
<protein>
    <submittedName>
        <fullName evidence="1">Uncharacterized protein</fullName>
    </submittedName>
</protein>
<proteinExistence type="predicted"/>
<sequence>MIKKLFILMEKKMTKEELFEKVRDIIADQTGEDADKISMDTDIKK</sequence>
<evidence type="ECO:0000313" key="1">
    <source>
        <dbReference type="EMBL" id="KGO32032.1"/>
    </source>
</evidence>
<reference evidence="1 2" key="1">
    <citation type="journal article" date="2014" name="Antonie Van Leeuwenhoek">
        <title>Oenococcus alcoholitolerans sp. nov., a lactic acid bacteria isolated from cachaca and ethanol fermentation processes.</title>
        <authorList>
            <person name="Badotti F."/>
            <person name="Moreira A.P."/>
            <person name="Tonon L.A."/>
            <person name="de Lucena B.T."/>
            <person name="Gomes Fde C."/>
            <person name="Kruger R."/>
            <person name="Thompson C.C."/>
            <person name="de Morais M.A.Jr."/>
            <person name="Rosa C.A."/>
            <person name="Thompson F.L."/>
        </authorList>
    </citation>
    <scope>NUCLEOTIDE SEQUENCE [LARGE SCALE GENOMIC DNA]</scope>
    <source>
        <strain evidence="1 2">UFRJ-M7.2.18</strain>
    </source>
</reference>
<organism evidence="1 2">
    <name type="scientific">Oenococcus alcoholitolerans</name>
    <dbReference type="NCBI Taxonomy" id="931074"/>
    <lineage>
        <taxon>Bacteria</taxon>
        <taxon>Bacillati</taxon>
        <taxon>Bacillota</taxon>
        <taxon>Bacilli</taxon>
        <taxon>Lactobacillales</taxon>
        <taxon>Lactobacillaceae</taxon>
        <taxon>Oenococcus</taxon>
    </lineage>
</organism>
<dbReference type="Proteomes" id="UP000030023">
    <property type="component" value="Unassembled WGS sequence"/>
</dbReference>
<comment type="caution">
    <text evidence="1">The sequence shown here is derived from an EMBL/GenBank/DDBJ whole genome shotgun (WGS) entry which is preliminary data.</text>
</comment>
<accession>A0ABR4XRD6</accession>
<dbReference type="SUPFAM" id="SSF47336">
    <property type="entry name" value="ACP-like"/>
    <property type="match status" value="1"/>
</dbReference>